<feature type="transmembrane region" description="Helical" evidence="5">
    <location>
        <begin position="633"/>
        <end position="653"/>
    </location>
</feature>
<feature type="transmembrane region" description="Helical" evidence="5">
    <location>
        <begin position="665"/>
        <end position="682"/>
    </location>
</feature>
<evidence type="ECO:0000256" key="5">
    <source>
        <dbReference type="SAM" id="Phobius"/>
    </source>
</evidence>
<organism evidence="7 8">
    <name type="scientific">Clostridium saccharoperbutylacetonicum N1-4(HMT)</name>
    <dbReference type="NCBI Taxonomy" id="931276"/>
    <lineage>
        <taxon>Bacteria</taxon>
        <taxon>Bacillati</taxon>
        <taxon>Bacillota</taxon>
        <taxon>Clostridia</taxon>
        <taxon>Eubacteriales</taxon>
        <taxon>Clostridiaceae</taxon>
        <taxon>Clostridium</taxon>
    </lineage>
</organism>
<dbReference type="PATRIC" id="fig|931276.5.peg.848"/>
<dbReference type="OrthoDB" id="9811483at2"/>
<evidence type="ECO:0000259" key="6">
    <source>
        <dbReference type="Pfam" id="PF12698"/>
    </source>
</evidence>
<accession>M1ME62</accession>
<dbReference type="KEGG" id="csr:Cspa_c08920"/>
<proteinExistence type="predicted"/>
<keyword evidence="2 5" id="KW-0812">Transmembrane</keyword>
<name>M1ME62_9CLOT</name>
<dbReference type="eggNOG" id="COG1511">
    <property type="taxonomic scope" value="Bacteria"/>
</dbReference>
<dbReference type="GO" id="GO:0140359">
    <property type="term" value="F:ABC-type transporter activity"/>
    <property type="evidence" value="ECO:0007669"/>
    <property type="project" value="InterPro"/>
</dbReference>
<dbReference type="Gene3D" id="3.40.1710.10">
    <property type="entry name" value="abc type-2 transporter like domain"/>
    <property type="match status" value="1"/>
</dbReference>
<dbReference type="NCBIfam" id="TIGR03062">
    <property type="entry name" value="pip_yhgE_Cterm"/>
    <property type="match status" value="1"/>
</dbReference>
<dbReference type="GO" id="GO:0016020">
    <property type="term" value="C:membrane"/>
    <property type="evidence" value="ECO:0007669"/>
    <property type="project" value="UniProtKB-SubCell"/>
</dbReference>
<dbReference type="InterPro" id="IPR017501">
    <property type="entry name" value="Phage_infect_YhgE_C"/>
</dbReference>
<evidence type="ECO:0000313" key="7">
    <source>
        <dbReference type="EMBL" id="AGF54668.1"/>
    </source>
</evidence>
<dbReference type="Pfam" id="PF12698">
    <property type="entry name" value="ABC2_membrane_3"/>
    <property type="match status" value="2"/>
</dbReference>
<sequence>MKNIFKIYKRDINKIRTNWVARLMIIVIIIIPSMYSLINIKASWDPYANTGGIKIAVINEDKGTVFKEQNVNLGQELVDKLKDNDKLGWVFTDKESAEQGLLLEKYYATIEIPEDFSKDTTTLVEKNIQKPKLIYTVNEKKNAVAPKMTDSGIKSVKNQVDENVIKTVSGILFRVCNERGVDIQDNRSKLRKIVDNIYELDDNMDKLESILDTATDGTGQLSDVLNKTNDMIPTISNTLDLSQDFLNNSKTTLDDTQGELSDISPIIKQDLVKSEKVLDNSSVELKNLDQNILPEMAKKTLLNVRDSAKATKETLNDTVSKLRSIKKFINELGKLQIQIPSFGDTTVNSDKVNALKQQLDKQADALRNMQDNLRDMSGVISDAVEKLEIIEDKLQIVIDKSDEQLNKIDDKGLDTQTLKDTIKVVDEVHTLVADITDRYSSEIEPGVEKAFNSTRDILNNSSDIVEEGIKTLPEVENLINVSQDATQLSKEELNTLKNKFPEARDKIHELANKVREKDEDDSIDELLDMMTSNWENQSDFVASPVEIQDNRLFPWTNYGTAATPFYTILCLWVGGLLGSALLALNSPDFEDGTIIKPYEMYLGKLLMFLTVGICQAIIASLGALLILKSHSVHPVMTVFYCIFVSIIFIIIIYTAATLLEAVGKAIMVVLLVLQMAGASGNFPIEVTPVIFQKIYPYLPFTYAISGMRQIMAGIIYPILFKDIAMLCIYAVVALILGMVSKGTINKLTNKTMEKLNMSGIMRH</sequence>
<evidence type="ECO:0000256" key="1">
    <source>
        <dbReference type="ARBA" id="ARBA00004141"/>
    </source>
</evidence>
<dbReference type="EMBL" id="CP004121">
    <property type="protein sequence ID" value="AGF54668.1"/>
    <property type="molecule type" value="Genomic_DNA"/>
</dbReference>
<dbReference type="InterPro" id="IPR017500">
    <property type="entry name" value="Phage_infect_YhgE_N"/>
</dbReference>
<feature type="transmembrane region" description="Helical" evidence="5">
    <location>
        <begin position="20"/>
        <end position="38"/>
    </location>
</feature>
<feature type="transmembrane region" description="Helical" evidence="5">
    <location>
        <begin position="723"/>
        <end position="744"/>
    </location>
</feature>
<feature type="domain" description="ABC-2 type transporter transmembrane" evidence="6">
    <location>
        <begin position="24"/>
        <end position="161"/>
    </location>
</feature>
<dbReference type="HOGENOM" id="CLU_004534_2_0_9"/>
<keyword evidence="8" id="KW-1185">Reference proteome</keyword>
<evidence type="ECO:0000256" key="4">
    <source>
        <dbReference type="ARBA" id="ARBA00023136"/>
    </source>
</evidence>
<dbReference type="AlphaFoldDB" id="M1ME62"/>
<evidence type="ECO:0000313" key="8">
    <source>
        <dbReference type="Proteomes" id="UP000011728"/>
    </source>
</evidence>
<evidence type="ECO:0000256" key="2">
    <source>
        <dbReference type="ARBA" id="ARBA00022692"/>
    </source>
</evidence>
<keyword evidence="3 5" id="KW-1133">Transmembrane helix</keyword>
<dbReference type="STRING" id="36745.CLSAP_09300"/>
<dbReference type="InterPro" id="IPR013525">
    <property type="entry name" value="ABC2_TM"/>
</dbReference>
<dbReference type="PANTHER" id="PTHR43077">
    <property type="entry name" value="TRANSPORT PERMEASE YVFS-RELATED"/>
    <property type="match status" value="1"/>
</dbReference>
<feature type="transmembrane region" description="Helical" evidence="5">
    <location>
        <begin position="605"/>
        <end position="627"/>
    </location>
</feature>
<keyword evidence="4 5" id="KW-0472">Membrane</keyword>
<feature type="transmembrane region" description="Helical" evidence="5">
    <location>
        <begin position="565"/>
        <end position="584"/>
    </location>
</feature>
<comment type="subcellular location">
    <subcellularLocation>
        <location evidence="1">Membrane</location>
        <topology evidence="1">Multi-pass membrane protein</topology>
    </subcellularLocation>
</comment>
<dbReference type="RefSeq" id="WP_015390994.1">
    <property type="nucleotide sequence ID" value="NC_020291.1"/>
</dbReference>
<evidence type="ECO:0000256" key="3">
    <source>
        <dbReference type="ARBA" id="ARBA00022989"/>
    </source>
</evidence>
<feature type="domain" description="ABC-2 type transporter transmembrane" evidence="6">
    <location>
        <begin position="520"/>
        <end position="738"/>
    </location>
</feature>
<dbReference type="Proteomes" id="UP000011728">
    <property type="component" value="Chromosome"/>
</dbReference>
<protein>
    <submittedName>
        <fullName evidence="7">Phage infection protein Pip</fullName>
    </submittedName>
</protein>
<reference evidence="7 8" key="1">
    <citation type="submission" date="2013-02" db="EMBL/GenBank/DDBJ databases">
        <title>Genome sequence of Clostridium saccharoperbutylacetonicum N1-4(HMT).</title>
        <authorList>
            <person name="Poehlein A."/>
            <person name="Daniel R."/>
        </authorList>
    </citation>
    <scope>NUCLEOTIDE SEQUENCE [LARGE SCALE GENOMIC DNA]</scope>
    <source>
        <strain evidence="8">N1-4(HMT)</strain>
    </source>
</reference>
<dbReference type="InterPro" id="IPR051328">
    <property type="entry name" value="T7SS_ABC-Transporter"/>
</dbReference>
<dbReference type="PANTHER" id="PTHR43077:SF10">
    <property type="entry name" value="TRANSPORT PERMEASE PROTEIN"/>
    <property type="match status" value="1"/>
</dbReference>
<dbReference type="NCBIfam" id="TIGR03061">
    <property type="entry name" value="pip_yhgE_Nterm"/>
    <property type="match status" value="1"/>
</dbReference>
<gene>
    <name evidence="7" type="primary">pip3</name>
    <name evidence="7" type="ORF">Cspa_c08920</name>
</gene>